<gene>
    <name evidence="3" type="ORF">HYPSUDRAFT_56511</name>
</gene>
<organism evidence="3 4">
    <name type="scientific">Hypholoma sublateritium (strain FD-334 SS-4)</name>
    <dbReference type="NCBI Taxonomy" id="945553"/>
    <lineage>
        <taxon>Eukaryota</taxon>
        <taxon>Fungi</taxon>
        <taxon>Dikarya</taxon>
        <taxon>Basidiomycota</taxon>
        <taxon>Agaricomycotina</taxon>
        <taxon>Agaricomycetes</taxon>
        <taxon>Agaricomycetidae</taxon>
        <taxon>Agaricales</taxon>
        <taxon>Agaricineae</taxon>
        <taxon>Strophariaceae</taxon>
        <taxon>Hypholoma</taxon>
    </lineage>
</organism>
<dbReference type="Proteomes" id="UP000054270">
    <property type="component" value="Unassembled WGS sequence"/>
</dbReference>
<feature type="compositionally biased region" description="Basic residues" evidence="1">
    <location>
        <begin position="59"/>
        <end position="69"/>
    </location>
</feature>
<evidence type="ECO:0000256" key="1">
    <source>
        <dbReference type="SAM" id="MobiDB-lite"/>
    </source>
</evidence>
<name>A0A0D2PHZ7_HYPSF</name>
<evidence type="ECO:0000313" key="3">
    <source>
        <dbReference type="EMBL" id="KJA19665.1"/>
    </source>
</evidence>
<keyword evidence="2" id="KW-1133">Transmembrane helix</keyword>
<keyword evidence="2" id="KW-0812">Transmembrane</keyword>
<evidence type="ECO:0000256" key="2">
    <source>
        <dbReference type="SAM" id="Phobius"/>
    </source>
</evidence>
<feature type="compositionally biased region" description="Polar residues" evidence="1">
    <location>
        <begin position="163"/>
        <end position="185"/>
    </location>
</feature>
<feature type="compositionally biased region" description="Polar residues" evidence="1">
    <location>
        <begin position="107"/>
        <end position="119"/>
    </location>
</feature>
<feature type="compositionally biased region" description="Pro residues" evidence="1">
    <location>
        <begin position="93"/>
        <end position="102"/>
    </location>
</feature>
<protein>
    <submittedName>
        <fullName evidence="3">Uncharacterized protein</fullName>
    </submittedName>
</protein>
<sequence length="241" mass="25652">MSKKQGSLPSWFLAEPDLICGDLEELLEEGVLPKMLPSDDPSPSSPPPPPSPEIDAPVHKGKGKGKKAPVKTDAKPKPALRPIPSKKIKLEAIPPPRSPSPQPSTSKCATRSSMKSTPQPLLYERLKARDAAITPASAKKSLKRARTPSPIEKPASPVDSEQDTNGSDDPSISQPGSPVPSSTQPFKAPPGFKIGHPSKRGKSGHPATKIEVLALVLLEFTVFLALLTLALFLLRTFPPSL</sequence>
<accession>A0A0D2PHZ7</accession>
<feature type="transmembrane region" description="Helical" evidence="2">
    <location>
        <begin position="212"/>
        <end position="234"/>
    </location>
</feature>
<reference evidence="4" key="1">
    <citation type="submission" date="2014-04" db="EMBL/GenBank/DDBJ databases">
        <title>Evolutionary Origins and Diversification of the Mycorrhizal Mutualists.</title>
        <authorList>
            <consortium name="DOE Joint Genome Institute"/>
            <consortium name="Mycorrhizal Genomics Consortium"/>
            <person name="Kohler A."/>
            <person name="Kuo A."/>
            <person name="Nagy L.G."/>
            <person name="Floudas D."/>
            <person name="Copeland A."/>
            <person name="Barry K.W."/>
            <person name="Cichocki N."/>
            <person name="Veneault-Fourrey C."/>
            <person name="LaButti K."/>
            <person name="Lindquist E.A."/>
            <person name="Lipzen A."/>
            <person name="Lundell T."/>
            <person name="Morin E."/>
            <person name="Murat C."/>
            <person name="Riley R."/>
            <person name="Ohm R."/>
            <person name="Sun H."/>
            <person name="Tunlid A."/>
            <person name="Henrissat B."/>
            <person name="Grigoriev I.V."/>
            <person name="Hibbett D.S."/>
            <person name="Martin F."/>
        </authorList>
    </citation>
    <scope>NUCLEOTIDE SEQUENCE [LARGE SCALE GENOMIC DNA]</scope>
    <source>
        <strain evidence="4">FD-334 SS-4</strain>
    </source>
</reference>
<evidence type="ECO:0000313" key="4">
    <source>
        <dbReference type="Proteomes" id="UP000054270"/>
    </source>
</evidence>
<feature type="compositionally biased region" description="Pro residues" evidence="1">
    <location>
        <begin position="43"/>
        <end position="52"/>
    </location>
</feature>
<dbReference type="EMBL" id="KN817575">
    <property type="protein sequence ID" value="KJA19665.1"/>
    <property type="molecule type" value="Genomic_DNA"/>
</dbReference>
<proteinExistence type="predicted"/>
<dbReference type="AlphaFoldDB" id="A0A0D2PHZ7"/>
<feature type="region of interest" description="Disordered" evidence="1">
    <location>
        <begin position="30"/>
        <end position="205"/>
    </location>
</feature>
<keyword evidence="4" id="KW-1185">Reference proteome</keyword>
<keyword evidence="2" id="KW-0472">Membrane</keyword>